<reference evidence="1" key="2">
    <citation type="journal article" date="2015" name="Fish Shellfish Immunol.">
        <title>Early steps in the European eel (Anguilla anguilla)-Vibrio vulnificus interaction in the gills: Role of the RtxA13 toxin.</title>
        <authorList>
            <person name="Callol A."/>
            <person name="Pajuelo D."/>
            <person name="Ebbesson L."/>
            <person name="Teles M."/>
            <person name="MacKenzie S."/>
            <person name="Amaro C."/>
        </authorList>
    </citation>
    <scope>NUCLEOTIDE SEQUENCE</scope>
</reference>
<sequence length="69" mass="8071">MVFSFGKETKGTVKRSELRRKWFNYQEYKLCVHLSSQAVHEEGYTDLGRVVLQRAPPTIGSMHCLRLWA</sequence>
<dbReference type="AlphaFoldDB" id="A0A0E9WDA0"/>
<name>A0A0E9WDA0_ANGAN</name>
<organism evidence="1">
    <name type="scientific">Anguilla anguilla</name>
    <name type="common">European freshwater eel</name>
    <name type="synonym">Muraena anguilla</name>
    <dbReference type="NCBI Taxonomy" id="7936"/>
    <lineage>
        <taxon>Eukaryota</taxon>
        <taxon>Metazoa</taxon>
        <taxon>Chordata</taxon>
        <taxon>Craniata</taxon>
        <taxon>Vertebrata</taxon>
        <taxon>Euteleostomi</taxon>
        <taxon>Actinopterygii</taxon>
        <taxon>Neopterygii</taxon>
        <taxon>Teleostei</taxon>
        <taxon>Anguilliformes</taxon>
        <taxon>Anguillidae</taxon>
        <taxon>Anguilla</taxon>
    </lineage>
</organism>
<proteinExistence type="predicted"/>
<evidence type="ECO:0000313" key="1">
    <source>
        <dbReference type="EMBL" id="JAH88271.1"/>
    </source>
</evidence>
<reference evidence="1" key="1">
    <citation type="submission" date="2014-11" db="EMBL/GenBank/DDBJ databases">
        <authorList>
            <person name="Amaro Gonzalez C."/>
        </authorList>
    </citation>
    <scope>NUCLEOTIDE SEQUENCE</scope>
</reference>
<accession>A0A0E9WDA0</accession>
<dbReference type="EMBL" id="GBXM01020306">
    <property type="protein sequence ID" value="JAH88271.1"/>
    <property type="molecule type" value="Transcribed_RNA"/>
</dbReference>
<protein>
    <submittedName>
        <fullName evidence="1">Uncharacterized protein</fullName>
    </submittedName>
</protein>